<comment type="caution">
    <text evidence="1">The sequence shown here is derived from an EMBL/GenBank/DDBJ whole genome shotgun (WGS) entry which is preliminary data.</text>
</comment>
<protein>
    <submittedName>
        <fullName evidence="1">13003_t:CDS:1</fullName>
    </submittedName>
</protein>
<dbReference type="EMBL" id="CAJVQC010042782">
    <property type="protein sequence ID" value="CAG8776067.1"/>
    <property type="molecule type" value="Genomic_DNA"/>
</dbReference>
<reference evidence="1" key="1">
    <citation type="submission" date="2021-06" db="EMBL/GenBank/DDBJ databases">
        <authorList>
            <person name="Kallberg Y."/>
            <person name="Tangrot J."/>
            <person name="Rosling A."/>
        </authorList>
    </citation>
    <scope>NUCLEOTIDE SEQUENCE</scope>
    <source>
        <strain evidence="1">MA461A</strain>
    </source>
</reference>
<name>A0ACA9R464_9GLOM</name>
<feature type="non-terminal residue" evidence="1">
    <location>
        <position position="45"/>
    </location>
</feature>
<feature type="non-terminal residue" evidence="1">
    <location>
        <position position="1"/>
    </location>
</feature>
<evidence type="ECO:0000313" key="2">
    <source>
        <dbReference type="Proteomes" id="UP000789920"/>
    </source>
</evidence>
<sequence>QLFKHSTIYNGPNLRKVQIRLECCLIVLPDIAKRYIFLISESSFV</sequence>
<keyword evidence="2" id="KW-1185">Reference proteome</keyword>
<dbReference type="Proteomes" id="UP000789920">
    <property type="component" value="Unassembled WGS sequence"/>
</dbReference>
<proteinExistence type="predicted"/>
<evidence type="ECO:0000313" key="1">
    <source>
        <dbReference type="EMBL" id="CAG8776067.1"/>
    </source>
</evidence>
<organism evidence="1 2">
    <name type="scientific">Racocetra persica</name>
    <dbReference type="NCBI Taxonomy" id="160502"/>
    <lineage>
        <taxon>Eukaryota</taxon>
        <taxon>Fungi</taxon>
        <taxon>Fungi incertae sedis</taxon>
        <taxon>Mucoromycota</taxon>
        <taxon>Glomeromycotina</taxon>
        <taxon>Glomeromycetes</taxon>
        <taxon>Diversisporales</taxon>
        <taxon>Gigasporaceae</taxon>
        <taxon>Racocetra</taxon>
    </lineage>
</organism>
<accession>A0ACA9R464</accession>
<gene>
    <name evidence="1" type="ORF">RPERSI_LOCUS16971</name>
</gene>